<evidence type="ECO:0000313" key="1">
    <source>
        <dbReference type="EMBL" id="PIA12547.1"/>
    </source>
</evidence>
<dbReference type="Proteomes" id="UP000242474">
    <property type="component" value="Unassembled WGS sequence"/>
</dbReference>
<reference evidence="1 2" key="1">
    <citation type="journal article" date="2015" name="Genome Biol. Evol.">
        <title>Phylogenomic analyses indicate that early fungi evolved digesting cell walls of algal ancestors of land plants.</title>
        <authorList>
            <person name="Chang Y."/>
            <person name="Wang S."/>
            <person name="Sekimoto S."/>
            <person name="Aerts A.L."/>
            <person name="Choi C."/>
            <person name="Clum A."/>
            <person name="LaButti K.M."/>
            <person name="Lindquist E.A."/>
            <person name="Yee Ngan C."/>
            <person name="Ohm R.A."/>
            <person name="Salamov A.A."/>
            <person name="Grigoriev I.V."/>
            <person name="Spatafora J.W."/>
            <person name="Berbee M.L."/>
        </authorList>
    </citation>
    <scope>NUCLEOTIDE SEQUENCE [LARGE SCALE GENOMIC DNA]</scope>
    <source>
        <strain evidence="1 2">NRRL 1564</strain>
    </source>
</reference>
<organism evidence="1 2">
    <name type="scientific">Coemansia reversa (strain ATCC 12441 / NRRL 1564)</name>
    <dbReference type="NCBI Taxonomy" id="763665"/>
    <lineage>
        <taxon>Eukaryota</taxon>
        <taxon>Fungi</taxon>
        <taxon>Fungi incertae sedis</taxon>
        <taxon>Zoopagomycota</taxon>
        <taxon>Kickxellomycotina</taxon>
        <taxon>Kickxellomycetes</taxon>
        <taxon>Kickxellales</taxon>
        <taxon>Kickxellaceae</taxon>
        <taxon>Coemansia</taxon>
    </lineage>
</organism>
<name>A0A2G5B1F5_COERN</name>
<sequence>MAENAGREAAQFAQSVRGHPRFDGNALNITVDGFKEIVESVFRAQSITDPVRQAVLAEGMLEYQVLQSWTSHCRVHNRLGTATMAQLIAFLTESYDSISSAFQAWDELQMLTFAIADDLPSFNQKFDHLIARSELPATPASVMLNQYRRAMPMEIKKELFASDIGTVQQAKTRALVIWRTRRSLQDKPVDNDGPAPMEVDRADNRFVRRRGLRYNARNFPCSETEFELRLKANQCLYYRGTRAPSCSGPAWTLHFGGMALVPSAVANNGLNNIFQIAHQLPQEA</sequence>
<accession>A0A2G5B1F5</accession>
<proteinExistence type="predicted"/>
<gene>
    <name evidence="1" type="ORF">COEREDRAFT_12617</name>
</gene>
<protein>
    <recommendedName>
        <fullName evidence="3">Retrotransposon gag domain-containing protein</fullName>
    </recommendedName>
</protein>
<feature type="non-terminal residue" evidence="1">
    <location>
        <position position="284"/>
    </location>
</feature>
<evidence type="ECO:0000313" key="2">
    <source>
        <dbReference type="Proteomes" id="UP000242474"/>
    </source>
</evidence>
<dbReference type="OrthoDB" id="5529037at2759"/>
<dbReference type="EMBL" id="KZ303672">
    <property type="protein sequence ID" value="PIA12547.1"/>
    <property type="molecule type" value="Genomic_DNA"/>
</dbReference>
<evidence type="ECO:0008006" key="3">
    <source>
        <dbReference type="Google" id="ProtNLM"/>
    </source>
</evidence>
<dbReference type="AlphaFoldDB" id="A0A2G5B1F5"/>
<keyword evidence="2" id="KW-1185">Reference proteome</keyword>